<feature type="compositionally biased region" description="Low complexity" evidence="1">
    <location>
        <begin position="845"/>
        <end position="865"/>
    </location>
</feature>
<feature type="compositionally biased region" description="Polar residues" evidence="1">
    <location>
        <begin position="615"/>
        <end position="626"/>
    </location>
</feature>
<feature type="region of interest" description="Disordered" evidence="1">
    <location>
        <begin position="493"/>
        <end position="732"/>
    </location>
</feature>
<dbReference type="Gene3D" id="2.60.40.640">
    <property type="match status" value="2"/>
</dbReference>
<gene>
    <name evidence="4" type="ORF">BGZ96_003312</name>
</gene>
<evidence type="ECO:0000313" key="4">
    <source>
        <dbReference type="EMBL" id="KAG0298044.1"/>
    </source>
</evidence>
<feature type="region of interest" description="Disordered" evidence="1">
    <location>
        <begin position="744"/>
        <end position="865"/>
    </location>
</feature>
<feature type="compositionally biased region" description="Pro residues" evidence="1">
    <location>
        <begin position="1"/>
        <end position="14"/>
    </location>
</feature>
<dbReference type="InterPro" id="IPR014756">
    <property type="entry name" value="Ig_E-set"/>
</dbReference>
<dbReference type="InterPro" id="IPR014752">
    <property type="entry name" value="Arrestin-like_C"/>
</dbReference>
<feature type="domain" description="Arrestin C-terminal-like" evidence="3">
    <location>
        <begin position="211"/>
        <end position="345"/>
    </location>
</feature>
<feature type="compositionally biased region" description="Low complexity" evidence="1">
    <location>
        <begin position="678"/>
        <end position="717"/>
    </location>
</feature>
<organism evidence="4 5">
    <name type="scientific">Linnemannia gamsii</name>
    <dbReference type="NCBI Taxonomy" id="64522"/>
    <lineage>
        <taxon>Eukaryota</taxon>
        <taxon>Fungi</taxon>
        <taxon>Fungi incertae sedis</taxon>
        <taxon>Mucoromycota</taxon>
        <taxon>Mortierellomycotina</taxon>
        <taxon>Mortierellomycetes</taxon>
        <taxon>Mortierellales</taxon>
        <taxon>Mortierellaceae</taxon>
        <taxon>Linnemannia</taxon>
    </lineage>
</organism>
<feature type="compositionally biased region" description="Low complexity" evidence="1">
    <location>
        <begin position="628"/>
        <end position="653"/>
    </location>
</feature>
<feature type="compositionally biased region" description="Basic and acidic residues" evidence="1">
    <location>
        <begin position="779"/>
        <end position="790"/>
    </location>
</feature>
<evidence type="ECO:0008006" key="6">
    <source>
        <dbReference type="Google" id="ProtNLM"/>
    </source>
</evidence>
<protein>
    <recommendedName>
        <fullName evidence="6">Arrestin C-terminal-like domain-containing protein</fullName>
    </recommendedName>
</protein>
<proteinExistence type="predicted"/>
<dbReference type="InterPro" id="IPR011022">
    <property type="entry name" value="Arrestin_C-like"/>
</dbReference>
<dbReference type="EMBL" id="JAAAIM010000017">
    <property type="protein sequence ID" value="KAG0298044.1"/>
    <property type="molecule type" value="Genomic_DNA"/>
</dbReference>
<sequence length="939" mass="100851">MAISPSPPPPPVPTTTPSSSPRSSTLVVVFAQGGTGSTCLLRPNAVVRGHVELKLIKPCHASGIRLSLKAEESAIVLGQESNGDSMRQKFQQTVITLFDTEVMVSGSNQGDNELANWQEIAPGSYTFPFALKVPNVNFPPCIPGLDGFSIRYVWKAHVESPFEPSLSSEEVLCQFMPNVLAPKPLEWTYHEVIGAVMTKSTTQVNKPPTGIDVSIKMHQQVYVPGDPLSMATTLVNNGQGKVSAIDVVLRRTIKGTVPTSYANLSNQSQTDIMTKTVECKVRSGETGQVDILTTIPPLGKYYSIPTFESNFLKVYYELLCVVKVKRSVFSGGDTTYQCAFPIPIATHNVDNPIITGRTPRWTKCRLQPYFFESAWADPIGDLPGPLVNNSNCNNNTIANTSSDAVQVVSPVIATGESTLGMSSLASASAASLLSNPGSNSTNAMQEFLAGGSVGLHRERTLKKSLTRSKSMKDLQTARLNGSSWRAEREQLLNQTRDQAPGNNNPSSTHLDRSATDGASSSKRSPPLGATTKSNSDDWPLGQSQNAPGGAGVVDSNGNVGYTPPPPTARPPKSAHRDLTPEQQADLARKASRRILPNQGMYNNDGVLPPELESRYQPQSPVSSPTVHPTASPAAANNSLSSSTNNNNNSAALSKPLPRRNASLSQKSHYQQQSGSSSTYIPDQDTIDTPTPTTPRGGYTGGYEPTRSNTGNSTNNSNDQGYSSSSRHHEGGYPAISERVPYQHSLPAHQQPPGVITPVGLVSPPLLASTSPSSSSKNTSRLERSPSRRDVPTTNGSLSNLSATASDFLPPPPFNKSMPTNTPSSPSNTENNTNSGYHRRQESAGSNNSPVVLNTNTNNTNNSSIGTYNLSRIAPWERVERVHHQNWFRPGPHQTGALQTFDAVGLSMSSLQSVPIMKKTLMRPVDTAVVHSIEVEEHLR</sequence>
<keyword evidence="5" id="KW-1185">Reference proteome</keyword>
<feature type="region of interest" description="Disordered" evidence="1">
    <location>
        <begin position="465"/>
        <end position="484"/>
    </location>
</feature>
<dbReference type="Pfam" id="PF02752">
    <property type="entry name" value="Arrestin_C"/>
    <property type="match status" value="1"/>
</dbReference>
<evidence type="ECO:0000256" key="1">
    <source>
        <dbReference type="SAM" id="MobiDB-lite"/>
    </source>
</evidence>
<feature type="compositionally biased region" description="Low complexity" evidence="1">
    <location>
        <begin position="760"/>
        <end position="775"/>
    </location>
</feature>
<feature type="domain" description="Arrestin-like N-terminal" evidence="2">
    <location>
        <begin position="43"/>
        <end position="170"/>
    </location>
</feature>
<evidence type="ECO:0000259" key="2">
    <source>
        <dbReference type="Pfam" id="PF00339"/>
    </source>
</evidence>
<feature type="compositionally biased region" description="Polar residues" evidence="1">
    <location>
        <begin position="493"/>
        <end position="508"/>
    </location>
</feature>
<reference evidence="4 5" key="1">
    <citation type="journal article" date="2020" name="Fungal Divers.">
        <title>Resolving the Mortierellaceae phylogeny through synthesis of multi-gene phylogenetics and phylogenomics.</title>
        <authorList>
            <person name="Vandepol N."/>
            <person name="Liber J."/>
            <person name="Desiro A."/>
            <person name="Na H."/>
            <person name="Kennedy M."/>
            <person name="Barry K."/>
            <person name="Grigoriev I.V."/>
            <person name="Miller A.N."/>
            <person name="O'Donnell K."/>
            <person name="Stajich J.E."/>
            <person name="Bonito G."/>
        </authorList>
    </citation>
    <scope>NUCLEOTIDE SEQUENCE [LARGE SCALE GENOMIC DNA]</scope>
    <source>
        <strain evidence="4 5">AD045</strain>
    </source>
</reference>
<comment type="caution">
    <text evidence="4">The sequence shown here is derived from an EMBL/GenBank/DDBJ whole genome shotgun (WGS) entry which is preliminary data.</text>
</comment>
<accession>A0ABQ7KFA1</accession>
<feature type="compositionally biased region" description="Low complexity" evidence="1">
    <location>
        <begin position="818"/>
        <end position="834"/>
    </location>
</feature>
<evidence type="ECO:0000313" key="5">
    <source>
        <dbReference type="Proteomes" id="UP001194696"/>
    </source>
</evidence>
<dbReference type="Proteomes" id="UP001194696">
    <property type="component" value="Unassembled WGS sequence"/>
</dbReference>
<feature type="compositionally biased region" description="Polar residues" evidence="1">
    <location>
        <begin position="791"/>
        <end position="804"/>
    </location>
</feature>
<dbReference type="InterPro" id="IPR011021">
    <property type="entry name" value="Arrestin-like_N"/>
</dbReference>
<dbReference type="SUPFAM" id="SSF81296">
    <property type="entry name" value="E set domains"/>
    <property type="match status" value="1"/>
</dbReference>
<dbReference type="Pfam" id="PF00339">
    <property type="entry name" value="Arrestin_N"/>
    <property type="match status" value="1"/>
</dbReference>
<feature type="region of interest" description="Disordered" evidence="1">
    <location>
        <begin position="1"/>
        <end position="23"/>
    </location>
</feature>
<evidence type="ECO:0000259" key="3">
    <source>
        <dbReference type="Pfam" id="PF02752"/>
    </source>
</evidence>
<name>A0ABQ7KFA1_9FUNG</name>
<feature type="compositionally biased region" description="Polar residues" evidence="1">
    <location>
        <begin position="661"/>
        <end position="677"/>
    </location>
</feature>